<gene>
    <name evidence="1" type="ORF">E7Y31_22470</name>
</gene>
<dbReference type="AlphaFoldDB" id="A0A4S5BEZ7"/>
<evidence type="ECO:0000313" key="1">
    <source>
        <dbReference type="EMBL" id="THJ30867.1"/>
    </source>
</evidence>
<dbReference type="InterPro" id="IPR009241">
    <property type="entry name" value="HigB-like"/>
</dbReference>
<organism evidence="1 2">
    <name type="scientific">Candidatus Frankia alpina</name>
    <dbReference type="NCBI Taxonomy" id="2699483"/>
    <lineage>
        <taxon>Bacteria</taxon>
        <taxon>Bacillati</taxon>
        <taxon>Actinomycetota</taxon>
        <taxon>Actinomycetes</taxon>
        <taxon>Frankiales</taxon>
        <taxon>Frankiaceae</taxon>
        <taxon>Frankia</taxon>
    </lineage>
</organism>
<reference evidence="1 2" key="1">
    <citation type="submission" date="2019-04" db="EMBL/GenBank/DDBJ databases">
        <title>Draft genome sequences for three unisolated Alnus-infective Frankia Sp+ strains, AgTrS, AiOr and AvVan, the first sequenced Frankia strains able to sporulate in-planta.</title>
        <authorList>
            <person name="Bethencourt L."/>
            <person name="Vautrin F."/>
            <person name="Taib N."/>
            <person name="Dubost A."/>
            <person name="Castro-Garcia L."/>
            <person name="Imbaud O."/>
            <person name="Abrouk D."/>
            <person name="Fournier P."/>
            <person name="Briolay J."/>
            <person name="Nguyen A."/>
            <person name="Normand P."/>
            <person name="Fernandez M.P."/>
            <person name="Brochier-Armanet C."/>
            <person name="Herrera-Belaroussi A."/>
        </authorList>
    </citation>
    <scope>NUCLEOTIDE SEQUENCE [LARGE SCALE GENOMIC DNA]</scope>
    <source>
        <strain evidence="1 2">AvVan</strain>
    </source>
</reference>
<name>A0A4S5BEZ7_9ACTN</name>
<protein>
    <submittedName>
        <fullName evidence="1">Addiction module toxin RelE</fullName>
    </submittedName>
</protein>
<keyword evidence="2" id="KW-1185">Reference proteome</keyword>
<comment type="caution">
    <text evidence="1">The sequence shown here is derived from an EMBL/GenBank/DDBJ whole genome shotgun (WGS) entry which is preliminary data.</text>
</comment>
<sequence length="148" mass="16457">MGDSPPRLRCAGSASRSRGFAKLHAVDEWEVRVTDELLGWISELDSRSMTLVVDSIDRLADAGPSLGRPLVDRLAGSKIHNIKELRPGSAGSSEIRIIFVFDPWRSAILLVGGDKSGDWSGWYREAIPRAEQLYVEYVKEWEAEEGKS</sequence>
<dbReference type="Proteomes" id="UP000305282">
    <property type="component" value="Unassembled WGS sequence"/>
</dbReference>
<dbReference type="EMBL" id="SSXH01000975">
    <property type="protein sequence ID" value="THJ30867.1"/>
    <property type="molecule type" value="Genomic_DNA"/>
</dbReference>
<accession>A0A4S5BEZ7</accession>
<proteinExistence type="predicted"/>
<dbReference type="Pfam" id="PF05973">
    <property type="entry name" value="Gp49"/>
    <property type="match status" value="1"/>
</dbReference>
<evidence type="ECO:0000313" key="2">
    <source>
        <dbReference type="Proteomes" id="UP000305282"/>
    </source>
</evidence>
<dbReference type="OrthoDB" id="330810at2"/>